<dbReference type="AlphaFoldDB" id="A0A9W8E451"/>
<comment type="caution">
    <text evidence="1">The sequence shown here is derived from an EMBL/GenBank/DDBJ whole genome shotgun (WGS) entry which is preliminary data.</text>
</comment>
<sequence length="55" mass="6336">KRYLGLHNMVGTDIALSFCQDKALWDLTDDKIKTPTKQRLEIKVLIHELQVGGRE</sequence>
<dbReference type="EMBL" id="JANBPY010000173">
    <property type="protein sequence ID" value="KAJ1968502.1"/>
    <property type="molecule type" value="Genomic_DNA"/>
</dbReference>
<feature type="non-terminal residue" evidence="1">
    <location>
        <position position="1"/>
    </location>
</feature>
<dbReference type="OrthoDB" id="10376747at2759"/>
<keyword evidence="2" id="KW-1185">Reference proteome</keyword>
<evidence type="ECO:0000313" key="1">
    <source>
        <dbReference type="EMBL" id="KAJ1968502.1"/>
    </source>
</evidence>
<protein>
    <submittedName>
        <fullName evidence="1">Uncharacterized protein</fullName>
    </submittedName>
</protein>
<reference evidence="1" key="1">
    <citation type="submission" date="2022-07" db="EMBL/GenBank/DDBJ databases">
        <title>Phylogenomic reconstructions and comparative analyses of Kickxellomycotina fungi.</title>
        <authorList>
            <person name="Reynolds N.K."/>
            <person name="Stajich J.E."/>
            <person name="Barry K."/>
            <person name="Grigoriev I.V."/>
            <person name="Crous P."/>
            <person name="Smith M.E."/>
        </authorList>
    </citation>
    <scope>NUCLEOTIDE SEQUENCE</scope>
    <source>
        <strain evidence="1">RSA 1196</strain>
    </source>
</reference>
<dbReference type="Proteomes" id="UP001150925">
    <property type="component" value="Unassembled WGS sequence"/>
</dbReference>
<evidence type="ECO:0000313" key="2">
    <source>
        <dbReference type="Proteomes" id="UP001150925"/>
    </source>
</evidence>
<organism evidence="1 2">
    <name type="scientific">Dispira parvispora</name>
    <dbReference type="NCBI Taxonomy" id="1520584"/>
    <lineage>
        <taxon>Eukaryota</taxon>
        <taxon>Fungi</taxon>
        <taxon>Fungi incertae sedis</taxon>
        <taxon>Zoopagomycota</taxon>
        <taxon>Kickxellomycotina</taxon>
        <taxon>Dimargaritomycetes</taxon>
        <taxon>Dimargaritales</taxon>
        <taxon>Dimargaritaceae</taxon>
        <taxon>Dispira</taxon>
    </lineage>
</organism>
<accession>A0A9W8E451</accession>
<gene>
    <name evidence="1" type="ORF">IWQ62_001212</name>
</gene>
<name>A0A9W8E451_9FUNG</name>
<proteinExistence type="predicted"/>